<dbReference type="GO" id="GO:0022857">
    <property type="term" value="F:transmembrane transporter activity"/>
    <property type="evidence" value="ECO:0007669"/>
    <property type="project" value="InterPro"/>
</dbReference>
<feature type="transmembrane region" description="Helical" evidence="6">
    <location>
        <begin position="227"/>
        <end position="247"/>
    </location>
</feature>
<evidence type="ECO:0000256" key="5">
    <source>
        <dbReference type="SAM" id="MobiDB-lite"/>
    </source>
</evidence>
<dbReference type="Pfam" id="PF07690">
    <property type="entry name" value="MFS_1"/>
    <property type="match status" value="1"/>
</dbReference>
<gene>
    <name evidence="8" type="ORF">BD626DRAFT_564378</name>
</gene>
<feature type="transmembrane region" description="Helical" evidence="6">
    <location>
        <begin position="477"/>
        <end position="498"/>
    </location>
</feature>
<evidence type="ECO:0000256" key="2">
    <source>
        <dbReference type="ARBA" id="ARBA00022692"/>
    </source>
</evidence>
<feature type="transmembrane region" description="Helical" evidence="6">
    <location>
        <begin position="70"/>
        <end position="91"/>
    </location>
</feature>
<dbReference type="InterPro" id="IPR011701">
    <property type="entry name" value="MFS"/>
</dbReference>
<reference evidence="8 9" key="1">
    <citation type="journal article" date="2019" name="New Phytol.">
        <title>Comparative genomics reveals unique wood-decay strategies and fruiting body development in the Schizophyllaceae.</title>
        <authorList>
            <person name="Almasi E."/>
            <person name="Sahu N."/>
            <person name="Krizsan K."/>
            <person name="Balint B."/>
            <person name="Kovacs G.M."/>
            <person name="Kiss B."/>
            <person name="Cseklye J."/>
            <person name="Drula E."/>
            <person name="Henrissat B."/>
            <person name="Nagy I."/>
            <person name="Chovatia M."/>
            <person name="Adam C."/>
            <person name="LaButti K."/>
            <person name="Lipzen A."/>
            <person name="Riley R."/>
            <person name="Grigoriev I.V."/>
            <person name="Nagy L.G."/>
        </authorList>
    </citation>
    <scope>NUCLEOTIDE SEQUENCE [LARGE SCALE GENOMIC DNA]</scope>
    <source>
        <strain evidence="8 9">NL-1724</strain>
    </source>
</reference>
<feature type="transmembrane region" description="Helical" evidence="6">
    <location>
        <begin position="103"/>
        <end position="126"/>
    </location>
</feature>
<dbReference type="PROSITE" id="PS50850">
    <property type="entry name" value="MFS"/>
    <property type="match status" value="1"/>
</dbReference>
<organism evidence="8 9">
    <name type="scientific">Schizophyllum amplum</name>
    <dbReference type="NCBI Taxonomy" id="97359"/>
    <lineage>
        <taxon>Eukaryota</taxon>
        <taxon>Fungi</taxon>
        <taxon>Dikarya</taxon>
        <taxon>Basidiomycota</taxon>
        <taxon>Agaricomycotina</taxon>
        <taxon>Agaricomycetes</taxon>
        <taxon>Agaricomycetidae</taxon>
        <taxon>Agaricales</taxon>
        <taxon>Schizophyllaceae</taxon>
        <taxon>Schizophyllum</taxon>
    </lineage>
</organism>
<evidence type="ECO:0000313" key="9">
    <source>
        <dbReference type="Proteomes" id="UP000320762"/>
    </source>
</evidence>
<accession>A0A550CRM0</accession>
<protein>
    <submittedName>
        <fullName evidence="8">Major facilitator superfamily domain-containing protein</fullName>
    </submittedName>
</protein>
<feature type="transmembrane region" description="Helical" evidence="6">
    <location>
        <begin position="138"/>
        <end position="158"/>
    </location>
</feature>
<dbReference type="PANTHER" id="PTHR23502:SF60">
    <property type="entry name" value="MAJOR FACILITATOR SUPERFAMILY (MFS) PROFILE DOMAIN-CONTAINING PROTEIN-RELATED"/>
    <property type="match status" value="1"/>
</dbReference>
<dbReference type="GO" id="GO:0005886">
    <property type="term" value="C:plasma membrane"/>
    <property type="evidence" value="ECO:0007669"/>
    <property type="project" value="TreeGrafter"/>
</dbReference>
<feature type="transmembrane region" description="Helical" evidence="6">
    <location>
        <begin position="341"/>
        <end position="361"/>
    </location>
</feature>
<keyword evidence="9" id="KW-1185">Reference proteome</keyword>
<dbReference type="CDD" id="cd17323">
    <property type="entry name" value="MFS_Tpo1_MDR_like"/>
    <property type="match status" value="1"/>
</dbReference>
<dbReference type="Proteomes" id="UP000320762">
    <property type="component" value="Unassembled WGS sequence"/>
</dbReference>
<feature type="compositionally biased region" description="Basic and acidic residues" evidence="5">
    <location>
        <begin position="29"/>
        <end position="48"/>
    </location>
</feature>
<sequence>MATDAQDHATGITVEFTRPTDFDSSSTIEAERKESAQPGGKETHNKESPEDEDWICDPVNPRNWTTRKKWSSVGVISLYTFIPPLTSSMMAPGLPEVALQYGITSTTILALTLSIFVLALALGPLVIGPLSEIFGRTWVLHISNLLSLAFNLGCAFAPTTSALIAFRFLSGLAGSASIAIGGGSISDLFDERSRGSAMALFTLGPLLGPVIGPVCGGFIAQSIGPKWVFIVTAILNGVAAVVGIPLLRETYHPVLRIRQAKIQGDVELFDGDHPQFSQAKMSNGRLFWVNIARPVQLLFGDIICFALSFYMAFVYGIYYLMFATFPEFFSTTYGFSAGINGLVYIGLGVGFFAATLVGAKYGNQVYCHLANKLNGGKGKPEYRIPSLIFGSLIVPIGLMWYGWSAQAKIHWIMPIIGSSIYGFGQMLTFFPIQLYLVDTFTYAASAVSAAAFFRSLFGFAFPLFAQDMFDTLGLGGGMSLLAGLSIVLGIPFPVYLWYNGEAMRARSSRAR</sequence>
<dbReference type="PANTHER" id="PTHR23502">
    <property type="entry name" value="MAJOR FACILITATOR SUPERFAMILY"/>
    <property type="match status" value="1"/>
</dbReference>
<evidence type="ECO:0000259" key="7">
    <source>
        <dbReference type="PROSITE" id="PS50850"/>
    </source>
</evidence>
<feature type="transmembrane region" description="Helical" evidence="6">
    <location>
        <begin position="297"/>
        <end position="321"/>
    </location>
</feature>
<feature type="transmembrane region" description="Helical" evidence="6">
    <location>
        <begin position="409"/>
        <end position="430"/>
    </location>
</feature>
<dbReference type="FunFam" id="1.20.1250.20:FF:000011">
    <property type="entry name" value="MFS multidrug transporter, putative"/>
    <property type="match status" value="1"/>
</dbReference>
<keyword evidence="4 6" id="KW-0472">Membrane</keyword>
<evidence type="ECO:0000256" key="1">
    <source>
        <dbReference type="ARBA" id="ARBA00004141"/>
    </source>
</evidence>
<dbReference type="InterPro" id="IPR036259">
    <property type="entry name" value="MFS_trans_sf"/>
</dbReference>
<feature type="region of interest" description="Disordered" evidence="5">
    <location>
        <begin position="1"/>
        <end position="57"/>
    </location>
</feature>
<feature type="transmembrane region" description="Helical" evidence="6">
    <location>
        <begin position="382"/>
        <end position="403"/>
    </location>
</feature>
<feature type="transmembrane region" description="Helical" evidence="6">
    <location>
        <begin position="164"/>
        <end position="185"/>
    </location>
</feature>
<dbReference type="AlphaFoldDB" id="A0A550CRM0"/>
<keyword evidence="2 6" id="KW-0812">Transmembrane</keyword>
<feature type="transmembrane region" description="Helical" evidence="6">
    <location>
        <begin position="442"/>
        <end position="465"/>
    </location>
</feature>
<dbReference type="STRING" id="97359.A0A550CRM0"/>
<evidence type="ECO:0000256" key="6">
    <source>
        <dbReference type="SAM" id="Phobius"/>
    </source>
</evidence>
<dbReference type="EMBL" id="VDMD01000002">
    <property type="protein sequence ID" value="TRM67442.1"/>
    <property type="molecule type" value="Genomic_DNA"/>
</dbReference>
<dbReference type="InterPro" id="IPR020846">
    <property type="entry name" value="MFS_dom"/>
</dbReference>
<evidence type="ECO:0000313" key="8">
    <source>
        <dbReference type="EMBL" id="TRM67442.1"/>
    </source>
</evidence>
<name>A0A550CRM0_9AGAR</name>
<dbReference type="SUPFAM" id="SSF103473">
    <property type="entry name" value="MFS general substrate transporter"/>
    <property type="match status" value="1"/>
</dbReference>
<dbReference type="Gene3D" id="1.20.1250.20">
    <property type="entry name" value="MFS general substrate transporter like domains"/>
    <property type="match status" value="1"/>
</dbReference>
<evidence type="ECO:0000256" key="3">
    <source>
        <dbReference type="ARBA" id="ARBA00022989"/>
    </source>
</evidence>
<comment type="caution">
    <text evidence="8">The sequence shown here is derived from an EMBL/GenBank/DDBJ whole genome shotgun (WGS) entry which is preliminary data.</text>
</comment>
<evidence type="ECO:0000256" key="4">
    <source>
        <dbReference type="ARBA" id="ARBA00023136"/>
    </source>
</evidence>
<comment type="subcellular location">
    <subcellularLocation>
        <location evidence="1">Membrane</location>
        <topology evidence="1">Multi-pass membrane protein</topology>
    </subcellularLocation>
</comment>
<proteinExistence type="predicted"/>
<keyword evidence="3 6" id="KW-1133">Transmembrane helix</keyword>
<dbReference type="OrthoDB" id="6770063at2759"/>
<feature type="domain" description="Major facilitator superfamily (MFS) profile" evidence="7">
    <location>
        <begin position="72"/>
        <end position="501"/>
    </location>
</feature>
<feature type="transmembrane region" description="Helical" evidence="6">
    <location>
        <begin position="197"/>
        <end position="221"/>
    </location>
</feature>